<dbReference type="Pfam" id="PF08240">
    <property type="entry name" value="ADH_N"/>
    <property type="match status" value="1"/>
</dbReference>
<dbReference type="EMBL" id="WUBL01000102">
    <property type="protein sequence ID" value="KAF2965925.1"/>
    <property type="molecule type" value="Genomic_DNA"/>
</dbReference>
<comment type="caution">
    <text evidence="10">The sequence shown here is derived from an EMBL/GenBank/DDBJ whole genome shotgun (WGS) entry which is preliminary data.</text>
</comment>
<feature type="domain" description="Enoyl reductase (ER)" evidence="9">
    <location>
        <begin position="14"/>
        <end position="380"/>
    </location>
</feature>
<evidence type="ECO:0000313" key="11">
    <source>
        <dbReference type="Proteomes" id="UP000481858"/>
    </source>
</evidence>
<dbReference type="SMART" id="SM00829">
    <property type="entry name" value="PKS_ER"/>
    <property type="match status" value="1"/>
</dbReference>
<dbReference type="SUPFAM" id="SSF50129">
    <property type="entry name" value="GroES-like"/>
    <property type="match status" value="1"/>
</dbReference>
<sequence length="388" mass="40697">MSSSTQVEASVLHGAKDLRIEQRTLPAPSATEVQVAVSATGLCGSDLHYYTHFRNGNIQVREPLTLGHESAGVITSVGSSVTDLRVGDRVALEVGLPCENCELCQQGRYNICKAMSFRSSAKSVPHAQGTLQTRINHPARWVHKLPAALSLDHGALLEPLSVAMHARARAGLVGGGGAGSTVLVLGAGAVGLLCGAVAKVAGAKTVVIADILPERTDFAVQNGFADAKFSVPLARPQTIEEKLTYAQDVAEKIKGVQVGGVSVGEVDVTFECTGVESCMHTAIYSTKPGGKVMIIGMGTPIQTIPISAASLKEVDLVGVFRYANTYPAAIELLAGKDERLPDVSKLVTQRFSGLRNIPAAFDMAGKVKDEQGNLVLKVMVNTSDEASS</sequence>
<dbReference type="GO" id="GO:0003939">
    <property type="term" value="F:L-iditol 2-dehydrogenase (NAD+) activity"/>
    <property type="evidence" value="ECO:0007669"/>
    <property type="project" value="TreeGrafter"/>
</dbReference>
<dbReference type="Proteomes" id="UP000481858">
    <property type="component" value="Unassembled WGS sequence"/>
</dbReference>
<dbReference type="GO" id="GO:0008270">
    <property type="term" value="F:zinc ion binding"/>
    <property type="evidence" value="ECO:0007669"/>
    <property type="project" value="InterPro"/>
</dbReference>
<dbReference type="InParanoid" id="A0A7C8IPQ9"/>
<dbReference type="Gene3D" id="3.90.180.10">
    <property type="entry name" value="Medium-chain alcohol dehydrogenases, catalytic domain"/>
    <property type="match status" value="1"/>
</dbReference>
<dbReference type="AlphaFoldDB" id="A0A7C8IPQ9"/>
<reference evidence="10 11" key="1">
    <citation type="submission" date="2019-12" db="EMBL/GenBank/DDBJ databases">
        <title>Draft genome sequence of the ascomycete Xylaria multiplex DSM 110363.</title>
        <authorList>
            <person name="Buettner E."/>
            <person name="Kellner H."/>
        </authorList>
    </citation>
    <scope>NUCLEOTIDE SEQUENCE [LARGE SCALE GENOMIC DNA]</scope>
    <source>
        <strain evidence="10 11">DSM 110363</strain>
    </source>
</reference>
<keyword evidence="6" id="KW-0560">Oxidoreductase</keyword>
<comment type="cofactor">
    <cofactor evidence="1 8">
        <name>Zn(2+)</name>
        <dbReference type="ChEBI" id="CHEBI:29105"/>
    </cofactor>
</comment>
<evidence type="ECO:0000256" key="1">
    <source>
        <dbReference type="ARBA" id="ARBA00001947"/>
    </source>
</evidence>
<dbReference type="InterPro" id="IPR011032">
    <property type="entry name" value="GroES-like_sf"/>
</dbReference>
<accession>A0A7C8IPQ9</accession>
<dbReference type="PANTHER" id="PTHR43161:SF25">
    <property type="entry name" value="ALCOHOL DEHYDROGENASE, PUTATIVE (AFU_ORTHOLOGUE AFUA_1G14390)-RELATED"/>
    <property type="match status" value="1"/>
</dbReference>
<gene>
    <name evidence="10" type="ORF">GQX73_g7682</name>
</gene>
<dbReference type="SUPFAM" id="SSF51735">
    <property type="entry name" value="NAD(P)-binding Rossmann-fold domains"/>
    <property type="match status" value="1"/>
</dbReference>
<keyword evidence="5 8" id="KW-0862">Zinc</keyword>
<evidence type="ECO:0000256" key="3">
    <source>
        <dbReference type="ARBA" id="ARBA00008072"/>
    </source>
</evidence>
<dbReference type="InterPro" id="IPR013154">
    <property type="entry name" value="ADH-like_N"/>
</dbReference>
<evidence type="ECO:0000256" key="5">
    <source>
        <dbReference type="ARBA" id="ARBA00022833"/>
    </source>
</evidence>
<evidence type="ECO:0000256" key="6">
    <source>
        <dbReference type="ARBA" id="ARBA00023002"/>
    </source>
</evidence>
<evidence type="ECO:0000256" key="8">
    <source>
        <dbReference type="RuleBase" id="RU361277"/>
    </source>
</evidence>
<organism evidence="10 11">
    <name type="scientific">Xylaria multiplex</name>
    <dbReference type="NCBI Taxonomy" id="323545"/>
    <lineage>
        <taxon>Eukaryota</taxon>
        <taxon>Fungi</taxon>
        <taxon>Dikarya</taxon>
        <taxon>Ascomycota</taxon>
        <taxon>Pezizomycotina</taxon>
        <taxon>Sordariomycetes</taxon>
        <taxon>Xylariomycetidae</taxon>
        <taxon>Xylariales</taxon>
        <taxon>Xylariaceae</taxon>
        <taxon>Xylaria</taxon>
    </lineage>
</organism>
<dbReference type="InterPro" id="IPR013149">
    <property type="entry name" value="ADH-like_C"/>
</dbReference>
<dbReference type="InterPro" id="IPR036291">
    <property type="entry name" value="NAD(P)-bd_dom_sf"/>
</dbReference>
<name>A0A7C8IPQ9_9PEZI</name>
<dbReference type="InterPro" id="IPR002328">
    <property type="entry name" value="ADH_Zn_CS"/>
</dbReference>
<dbReference type="InterPro" id="IPR045306">
    <property type="entry name" value="SDH-like"/>
</dbReference>
<evidence type="ECO:0000256" key="7">
    <source>
        <dbReference type="ARBA" id="ARBA00023027"/>
    </source>
</evidence>
<keyword evidence="4 8" id="KW-0479">Metal-binding</keyword>
<dbReference type="PROSITE" id="PS00059">
    <property type="entry name" value="ADH_ZINC"/>
    <property type="match status" value="1"/>
</dbReference>
<dbReference type="InterPro" id="IPR020843">
    <property type="entry name" value="ER"/>
</dbReference>
<evidence type="ECO:0000256" key="2">
    <source>
        <dbReference type="ARBA" id="ARBA00004921"/>
    </source>
</evidence>
<protein>
    <recommendedName>
        <fullName evidence="9">Enoyl reductase (ER) domain-containing protein</fullName>
    </recommendedName>
</protein>
<dbReference type="OrthoDB" id="5363962at2759"/>
<proteinExistence type="inferred from homology"/>
<evidence type="ECO:0000259" key="9">
    <source>
        <dbReference type="SMART" id="SM00829"/>
    </source>
</evidence>
<dbReference type="Gene3D" id="3.40.50.720">
    <property type="entry name" value="NAD(P)-binding Rossmann-like Domain"/>
    <property type="match status" value="1"/>
</dbReference>
<evidence type="ECO:0000313" key="10">
    <source>
        <dbReference type="EMBL" id="KAF2965925.1"/>
    </source>
</evidence>
<keyword evidence="11" id="KW-1185">Reference proteome</keyword>
<comment type="pathway">
    <text evidence="2">Carbohydrate degradation.</text>
</comment>
<keyword evidence="7" id="KW-0520">NAD</keyword>
<dbReference type="Pfam" id="PF00107">
    <property type="entry name" value="ADH_zinc_N"/>
    <property type="match status" value="1"/>
</dbReference>
<evidence type="ECO:0000256" key="4">
    <source>
        <dbReference type="ARBA" id="ARBA00022723"/>
    </source>
</evidence>
<dbReference type="PANTHER" id="PTHR43161">
    <property type="entry name" value="SORBITOL DEHYDROGENASE"/>
    <property type="match status" value="1"/>
</dbReference>
<dbReference type="GO" id="GO:0006062">
    <property type="term" value="P:sorbitol catabolic process"/>
    <property type="evidence" value="ECO:0007669"/>
    <property type="project" value="TreeGrafter"/>
</dbReference>
<dbReference type="CDD" id="cd05285">
    <property type="entry name" value="sorbitol_DH"/>
    <property type="match status" value="1"/>
</dbReference>
<comment type="similarity">
    <text evidence="3 8">Belongs to the zinc-containing alcohol dehydrogenase family.</text>
</comment>